<dbReference type="Proteomes" id="UP001225598">
    <property type="component" value="Chromosome"/>
</dbReference>
<gene>
    <name evidence="2" type="ORF">QP027_08115</name>
</gene>
<keyword evidence="3" id="KW-1185">Reference proteome</keyword>
<accession>A0ABY8VBP7</accession>
<evidence type="ECO:0000313" key="2">
    <source>
        <dbReference type="EMBL" id="WIM67089.1"/>
    </source>
</evidence>
<keyword evidence="1" id="KW-0812">Transmembrane</keyword>
<dbReference type="RefSeq" id="WP_284823928.1">
    <property type="nucleotide sequence ID" value="NZ_CP126969.1"/>
</dbReference>
<feature type="transmembrane region" description="Helical" evidence="1">
    <location>
        <begin position="6"/>
        <end position="21"/>
    </location>
</feature>
<keyword evidence="1" id="KW-1133">Transmembrane helix</keyword>
<feature type="transmembrane region" description="Helical" evidence="1">
    <location>
        <begin position="28"/>
        <end position="45"/>
    </location>
</feature>
<keyword evidence="1" id="KW-0472">Membrane</keyword>
<dbReference type="EMBL" id="CP126969">
    <property type="protein sequence ID" value="WIM67089.1"/>
    <property type="molecule type" value="Genomic_DNA"/>
</dbReference>
<protein>
    <recommendedName>
        <fullName evidence="4">DUF2304 domain-containing protein</fullName>
    </recommendedName>
</protein>
<evidence type="ECO:0000313" key="3">
    <source>
        <dbReference type="Proteomes" id="UP001225598"/>
    </source>
</evidence>
<sequence length="94" mass="10706">MNELLPVLVGVVVVFGGHYLLSRFGPTWAGAVFPVTWVLLVGWLLFEGQMNSLRDWLMAAVGFLCLLSVHRGVYRAREEKFQRENDKIDNTIIQ</sequence>
<name>A0ABY8VBP7_9CORY</name>
<evidence type="ECO:0000256" key="1">
    <source>
        <dbReference type="SAM" id="Phobius"/>
    </source>
</evidence>
<evidence type="ECO:0008006" key="4">
    <source>
        <dbReference type="Google" id="ProtNLM"/>
    </source>
</evidence>
<reference evidence="2 3" key="1">
    <citation type="submission" date="2023-05" db="EMBL/GenBank/DDBJ databases">
        <title>Corynebacterium suedekumii sp. nov. and Corynebacterium breve sp. nov. isolated from raw cow's milk.</title>
        <authorList>
            <person name="Baer M.K."/>
            <person name="Mehl L."/>
            <person name="Hellmuth R."/>
            <person name="Marke G."/>
            <person name="Lipski A."/>
        </authorList>
    </citation>
    <scope>NUCLEOTIDE SEQUENCE [LARGE SCALE GENOMIC DNA]</scope>
    <source>
        <strain evidence="2 3">R4</strain>
    </source>
</reference>
<organism evidence="2 3">
    <name type="scientific">Corynebacterium breve</name>
    <dbReference type="NCBI Taxonomy" id="3049799"/>
    <lineage>
        <taxon>Bacteria</taxon>
        <taxon>Bacillati</taxon>
        <taxon>Actinomycetota</taxon>
        <taxon>Actinomycetes</taxon>
        <taxon>Mycobacteriales</taxon>
        <taxon>Corynebacteriaceae</taxon>
        <taxon>Corynebacterium</taxon>
    </lineage>
</organism>
<proteinExistence type="predicted"/>
<feature type="transmembrane region" description="Helical" evidence="1">
    <location>
        <begin position="57"/>
        <end position="74"/>
    </location>
</feature>